<keyword evidence="3" id="KW-0414">Isoprene biosynthesis</keyword>
<comment type="function">
    <text evidence="3">Catalyzes the formation of 4-diphosphocytidyl-2-C-methyl-D-erythritol from CTP and 2-C-methyl-D-erythritol 4-phosphate (MEP).</text>
</comment>
<accession>A0A1H7LY98</accession>
<evidence type="ECO:0000313" key="4">
    <source>
        <dbReference type="EMBL" id="SEL03980.1"/>
    </source>
</evidence>
<reference evidence="5" key="1">
    <citation type="submission" date="2016-10" db="EMBL/GenBank/DDBJ databases">
        <authorList>
            <person name="Varghese N."/>
            <person name="Submissions S."/>
        </authorList>
    </citation>
    <scope>NUCLEOTIDE SEQUENCE [LARGE SCALE GENOMIC DNA]</scope>
    <source>
        <strain evidence="5">Jip14</strain>
    </source>
</reference>
<feature type="site" description="Positions MEP for the nucleophilic attack" evidence="3">
    <location>
        <position position="212"/>
    </location>
</feature>
<feature type="site" description="Positions MEP for the nucleophilic attack" evidence="3">
    <location>
        <position position="158"/>
    </location>
</feature>
<evidence type="ECO:0000256" key="3">
    <source>
        <dbReference type="HAMAP-Rule" id="MF_00108"/>
    </source>
</evidence>
<keyword evidence="1 3" id="KW-0808">Transferase</keyword>
<dbReference type="CDD" id="cd02516">
    <property type="entry name" value="CDP-ME_synthetase"/>
    <property type="match status" value="1"/>
</dbReference>
<proteinExistence type="inferred from homology"/>
<keyword evidence="2 3" id="KW-0548">Nucleotidyltransferase</keyword>
<dbReference type="UniPathway" id="UPA00056">
    <property type="reaction ID" value="UER00093"/>
</dbReference>
<dbReference type="EC" id="2.7.7.60" evidence="3"/>
<dbReference type="NCBIfam" id="TIGR00453">
    <property type="entry name" value="ispD"/>
    <property type="match status" value="1"/>
</dbReference>
<evidence type="ECO:0000256" key="1">
    <source>
        <dbReference type="ARBA" id="ARBA00022679"/>
    </source>
</evidence>
<keyword evidence="5" id="KW-1185">Reference proteome</keyword>
<evidence type="ECO:0000256" key="2">
    <source>
        <dbReference type="ARBA" id="ARBA00022695"/>
    </source>
</evidence>
<dbReference type="OrthoDB" id="9806837at2"/>
<dbReference type="GO" id="GO:0019288">
    <property type="term" value="P:isopentenyl diphosphate biosynthetic process, methylerythritol 4-phosphate pathway"/>
    <property type="evidence" value="ECO:0007669"/>
    <property type="project" value="UniProtKB-UniRule"/>
</dbReference>
<comment type="pathway">
    <text evidence="3">Isoprenoid biosynthesis; isopentenyl diphosphate biosynthesis via DXP pathway; isopentenyl diphosphate from 1-deoxy-D-xylulose 5-phosphate: step 2/6.</text>
</comment>
<dbReference type="SUPFAM" id="SSF53448">
    <property type="entry name" value="Nucleotide-diphospho-sugar transferases"/>
    <property type="match status" value="1"/>
</dbReference>
<dbReference type="EMBL" id="FNZR01000003">
    <property type="protein sequence ID" value="SEL03980.1"/>
    <property type="molecule type" value="Genomic_DNA"/>
</dbReference>
<dbReference type="Pfam" id="PF01128">
    <property type="entry name" value="IspD"/>
    <property type="match status" value="1"/>
</dbReference>
<dbReference type="InterPro" id="IPR034683">
    <property type="entry name" value="IspD/TarI"/>
</dbReference>
<dbReference type="HAMAP" id="MF_00108">
    <property type="entry name" value="IspD"/>
    <property type="match status" value="1"/>
</dbReference>
<name>A0A1H7LY98_9SPHI</name>
<gene>
    <name evidence="3" type="primary">ispD</name>
    <name evidence="4" type="ORF">SAMN05421740_103308</name>
</gene>
<dbReference type="STRING" id="332977.SAMN05421740_103308"/>
<dbReference type="InterPro" id="IPR029044">
    <property type="entry name" value="Nucleotide-diphossugar_trans"/>
</dbReference>
<feature type="site" description="Transition state stabilizer" evidence="3">
    <location>
        <position position="21"/>
    </location>
</feature>
<dbReference type="NCBIfam" id="NF001186">
    <property type="entry name" value="PRK00155.2-3"/>
    <property type="match status" value="1"/>
</dbReference>
<dbReference type="Gene3D" id="3.90.550.10">
    <property type="entry name" value="Spore Coat Polysaccharide Biosynthesis Protein SpsA, Chain A"/>
    <property type="match status" value="1"/>
</dbReference>
<organism evidence="4 5">
    <name type="scientific">Parapedobacter koreensis</name>
    <dbReference type="NCBI Taxonomy" id="332977"/>
    <lineage>
        <taxon>Bacteria</taxon>
        <taxon>Pseudomonadati</taxon>
        <taxon>Bacteroidota</taxon>
        <taxon>Sphingobacteriia</taxon>
        <taxon>Sphingobacteriales</taxon>
        <taxon>Sphingobacteriaceae</taxon>
        <taxon>Parapedobacter</taxon>
    </lineage>
</organism>
<comment type="catalytic activity">
    <reaction evidence="3">
        <text>2-C-methyl-D-erythritol 4-phosphate + CTP + H(+) = 4-CDP-2-C-methyl-D-erythritol + diphosphate</text>
        <dbReference type="Rhea" id="RHEA:13429"/>
        <dbReference type="ChEBI" id="CHEBI:15378"/>
        <dbReference type="ChEBI" id="CHEBI:33019"/>
        <dbReference type="ChEBI" id="CHEBI:37563"/>
        <dbReference type="ChEBI" id="CHEBI:57823"/>
        <dbReference type="ChEBI" id="CHEBI:58262"/>
        <dbReference type="EC" id="2.7.7.60"/>
    </reaction>
</comment>
<dbReference type="InterPro" id="IPR001228">
    <property type="entry name" value="IspD"/>
</dbReference>
<sequence>MNYVIIVAGGTGSRMDVHTPKQFLLLNGMPVMMHAIQAFHKSQSAPQIIVVLHAGMRETWSALCQTHRFDIPHSVVTGGESRFGSVKKGLEALKAGDVDLSQSLIAIHDAARPLITPGLIDSTYEQASRTGAAALAVRSTNSVRIVSNNGLKNNAHRRETVYLMQTPQTFSGTILSEAYEAPEQGMYTDDSSVVEKKGYPISLIDGDTRNIKITFPEDLAIAEILLRTMD</sequence>
<dbReference type="Proteomes" id="UP000198916">
    <property type="component" value="Unassembled WGS sequence"/>
</dbReference>
<dbReference type="InterPro" id="IPR050088">
    <property type="entry name" value="IspD/TarI_cytidylyltransf_bact"/>
</dbReference>
<comment type="similarity">
    <text evidence="3">Belongs to the IspD/TarI cytidylyltransferase family. IspD subfamily.</text>
</comment>
<dbReference type="FunFam" id="3.90.550.10:FF:000003">
    <property type="entry name" value="2-C-methyl-D-erythritol 4-phosphate cytidylyltransferase"/>
    <property type="match status" value="1"/>
</dbReference>
<feature type="site" description="Transition state stabilizer" evidence="3">
    <location>
        <position position="14"/>
    </location>
</feature>
<dbReference type="GO" id="GO:0050518">
    <property type="term" value="F:2-C-methyl-D-erythritol 4-phosphate cytidylyltransferase activity"/>
    <property type="evidence" value="ECO:0007669"/>
    <property type="project" value="UniProtKB-UniRule"/>
</dbReference>
<dbReference type="PANTHER" id="PTHR32125:SF4">
    <property type="entry name" value="2-C-METHYL-D-ERYTHRITOL 4-PHOSPHATE CYTIDYLYLTRANSFERASE, CHLOROPLASTIC"/>
    <property type="match status" value="1"/>
</dbReference>
<dbReference type="PANTHER" id="PTHR32125">
    <property type="entry name" value="2-C-METHYL-D-ERYTHRITOL 4-PHOSPHATE CYTIDYLYLTRANSFERASE, CHLOROPLASTIC"/>
    <property type="match status" value="1"/>
</dbReference>
<protein>
    <recommendedName>
        <fullName evidence="3">2-C-methyl-D-erythritol 4-phosphate cytidylyltransferase</fullName>
        <ecNumber evidence="3">2.7.7.60</ecNumber>
    </recommendedName>
    <alternativeName>
        <fullName evidence="3">4-diphosphocytidyl-2C-methyl-D-erythritol synthase</fullName>
    </alternativeName>
    <alternativeName>
        <fullName evidence="3">MEP cytidylyltransferase</fullName>
        <shortName evidence="3">MCT</shortName>
    </alternativeName>
</protein>
<evidence type="ECO:0000313" key="5">
    <source>
        <dbReference type="Proteomes" id="UP000198916"/>
    </source>
</evidence>
<dbReference type="AlphaFoldDB" id="A0A1H7LY98"/>
<dbReference type="RefSeq" id="WP_090604813.1">
    <property type="nucleotide sequence ID" value="NZ_FNZR01000003.1"/>
</dbReference>